<name>A0A7E4V0D9_PANRE</name>
<keyword evidence="1" id="KW-1185">Reference proteome</keyword>
<dbReference type="Proteomes" id="UP000492821">
    <property type="component" value="Unassembled WGS sequence"/>
</dbReference>
<evidence type="ECO:0000313" key="2">
    <source>
        <dbReference type="WBParaSite" id="Pan_g15072.t1"/>
    </source>
</evidence>
<dbReference type="WBParaSite" id="Pan_g15072.t1">
    <property type="protein sequence ID" value="Pan_g15072.t1"/>
    <property type="gene ID" value="Pan_g15072"/>
</dbReference>
<accession>A0A7E4V0D9</accession>
<dbReference type="AlphaFoldDB" id="A0A7E4V0D9"/>
<evidence type="ECO:0000313" key="1">
    <source>
        <dbReference type="Proteomes" id="UP000492821"/>
    </source>
</evidence>
<proteinExistence type="predicted"/>
<reference evidence="1" key="1">
    <citation type="journal article" date="2013" name="Genetics">
        <title>The draft genome and transcriptome of Panagrellus redivivus are shaped by the harsh demands of a free-living lifestyle.</title>
        <authorList>
            <person name="Srinivasan J."/>
            <person name="Dillman A.R."/>
            <person name="Macchietto M.G."/>
            <person name="Heikkinen L."/>
            <person name="Lakso M."/>
            <person name="Fracchia K.M."/>
            <person name="Antoshechkin I."/>
            <person name="Mortazavi A."/>
            <person name="Wong G."/>
            <person name="Sternberg P.W."/>
        </authorList>
    </citation>
    <scope>NUCLEOTIDE SEQUENCE [LARGE SCALE GENOMIC DNA]</scope>
    <source>
        <strain evidence="1">MT8872</strain>
    </source>
</reference>
<organism evidence="1 2">
    <name type="scientific">Panagrellus redivivus</name>
    <name type="common">Microworm</name>
    <dbReference type="NCBI Taxonomy" id="6233"/>
    <lineage>
        <taxon>Eukaryota</taxon>
        <taxon>Metazoa</taxon>
        <taxon>Ecdysozoa</taxon>
        <taxon>Nematoda</taxon>
        <taxon>Chromadorea</taxon>
        <taxon>Rhabditida</taxon>
        <taxon>Tylenchina</taxon>
        <taxon>Panagrolaimomorpha</taxon>
        <taxon>Panagrolaimoidea</taxon>
        <taxon>Panagrolaimidae</taxon>
        <taxon>Panagrellus</taxon>
    </lineage>
</organism>
<protein>
    <submittedName>
        <fullName evidence="2">Uncharacterized protein</fullName>
    </submittedName>
</protein>
<sequence length="77" mass="8523">MLAPYGDGNVSKTYLPRHPDTLHKALFSFLVSCFLKHQRLPSPARRHVACAFRSSLTTCDKDVVNAIRTSPPARAAD</sequence>
<reference evidence="2" key="2">
    <citation type="submission" date="2020-10" db="UniProtKB">
        <authorList>
            <consortium name="WormBaseParasite"/>
        </authorList>
    </citation>
    <scope>IDENTIFICATION</scope>
</reference>